<dbReference type="GO" id="GO:0005524">
    <property type="term" value="F:ATP binding"/>
    <property type="evidence" value="ECO:0007669"/>
    <property type="project" value="UniProtKB-KW"/>
</dbReference>
<evidence type="ECO:0000256" key="1">
    <source>
        <dbReference type="ARBA" id="ARBA00003798"/>
    </source>
</evidence>
<keyword evidence="6" id="KW-0698">rRNA processing</keyword>
<gene>
    <name evidence="14" type="ORF">N658DRAFT_559658</name>
</gene>
<evidence type="ECO:0000256" key="3">
    <source>
        <dbReference type="ARBA" id="ARBA00011003"/>
    </source>
</evidence>
<dbReference type="Gene3D" id="3.40.50.300">
    <property type="entry name" value="P-loop containing nucleotide triphosphate hydrolases"/>
    <property type="match status" value="1"/>
</dbReference>
<feature type="compositionally biased region" description="Polar residues" evidence="12">
    <location>
        <begin position="61"/>
        <end position="73"/>
    </location>
</feature>
<evidence type="ECO:0000256" key="6">
    <source>
        <dbReference type="ARBA" id="ARBA00022552"/>
    </source>
</evidence>
<feature type="compositionally biased region" description="Gly residues" evidence="12">
    <location>
        <begin position="772"/>
        <end position="783"/>
    </location>
</feature>
<dbReference type="AlphaFoldDB" id="A0AAN6T0A4"/>
<dbReference type="GO" id="GO:0000448">
    <property type="term" value="P:cleavage in ITS2 between 5.8S rRNA and LSU-rRNA of tricistronic rRNA transcript (SSU-rRNA, 5.8S rRNA, LSU-rRNA)"/>
    <property type="evidence" value="ECO:0007669"/>
    <property type="project" value="TreeGrafter"/>
</dbReference>
<evidence type="ECO:0000256" key="9">
    <source>
        <dbReference type="ARBA" id="ARBA00022777"/>
    </source>
</evidence>
<feature type="region of interest" description="Disordered" evidence="12">
    <location>
        <begin position="767"/>
        <end position="821"/>
    </location>
</feature>
<evidence type="ECO:0000313" key="14">
    <source>
        <dbReference type="EMBL" id="KAK4100375.1"/>
    </source>
</evidence>
<reference evidence="14" key="2">
    <citation type="submission" date="2023-05" db="EMBL/GenBank/DDBJ databases">
        <authorList>
            <consortium name="Lawrence Berkeley National Laboratory"/>
            <person name="Steindorff A."/>
            <person name="Hensen N."/>
            <person name="Bonometti L."/>
            <person name="Westerberg I."/>
            <person name="Brannstrom I.O."/>
            <person name="Guillou S."/>
            <person name="Cros-Aarteil S."/>
            <person name="Calhoun S."/>
            <person name="Haridas S."/>
            <person name="Kuo A."/>
            <person name="Mondo S."/>
            <person name="Pangilinan J."/>
            <person name="Riley R."/>
            <person name="Labutti K."/>
            <person name="Andreopoulos B."/>
            <person name="Lipzen A."/>
            <person name="Chen C."/>
            <person name="Yanf M."/>
            <person name="Daum C."/>
            <person name="Ng V."/>
            <person name="Clum A."/>
            <person name="Ohm R."/>
            <person name="Martin F."/>
            <person name="Silar P."/>
            <person name="Natvig D."/>
            <person name="Lalanne C."/>
            <person name="Gautier V."/>
            <person name="Ament-Velasquez S.L."/>
            <person name="Kruys A."/>
            <person name="Hutchinson M.I."/>
            <person name="Powell A.J."/>
            <person name="Barry K."/>
            <person name="Miller A.N."/>
            <person name="Grigoriev I.V."/>
            <person name="Debuchy R."/>
            <person name="Gladieux P."/>
            <person name="Thoren M.H."/>
            <person name="Johannesson H."/>
        </authorList>
    </citation>
    <scope>NUCLEOTIDE SEQUENCE</scope>
    <source>
        <strain evidence="14">CBS 757.83</strain>
    </source>
</reference>
<organism evidence="14 15">
    <name type="scientific">Parathielavia hyrcaniae</name>
    <dbReference type="NCBI Taxonomy" id="113614"/>
    <lineage>
        <taxon>Eukaryota</taxon>
        <taxon>Fungi</taxon>
        <taxon>Dikarya</taxon>
        <taxon>Ascomycota</taxon>
        <taxon>Pezizomycotina</taxon>
        <taxon>Sordariomycetes</taxon>
        <taxon>Sordariomycetidae</taxon>
        <taxon>Sordariales</taxon>
        <taxon>Chaetomiaceae</taxon>
        <taxon>Parathielavia</taxon>
    </lineage>
</organism>
<sequence>MRASKMVPVKKRKMDGSEGGSRSGSSTPAAMSAFAARQQLWGAAATKAAALLDKGTPEPTPDNTTQPARSQGENPLARSVAGRSSKRRAPEEPVSVEAEQTQATGSKGEKGRSSPSTPRPESSSLPVRQHSSFKPTKKNLQKKAGGRLVLSTPDAERLVILGSYGIKVRQGEATIAGTILRASDDVQWVHSPLCHALPVLRTVDETVLELQPHPAATGLRELAKLNPAFARLWNESLQGADSNRSRSSSTFQIVYTSEDVSKRSLLQELVSPAEWNKKLSALAAANRKSTPVVFLCGPKSSGKSTFGKLLANRLMTDRGGSKNKPWSSVMVLDIDPGQPEYSPPGVISLTRITTPNLAPSFCHPSLTPAEGQIRAHAIASVTPAQDPAHFIECVLDLFHHYRRGPDARSPLVINTPGWIQGTGLDILTELIASLRPTEVIYTSQDGPEETVGSLQSACATTKPPTPFSTLPSQPTEPSSSRTSLHFRTMQTMSYFHMGHHRPSQQQQPYPTWDPTPLTDVRPWRVRYAGEDRGFLGIFCYDHQPAPELLAEAINGTVLALVQLEDRQAALRGLRVPGLSATDADTDADTDMGSPTPTLTATAITNDMVAPHQTQTHPQTTPTPTEGKPNNNTTKANTNKTNTTKTIPLIPLIPNPQGQTLSPHHSHTLGLALVRGIDPACGELQLLTPIPAETLLSLSSLAGAAAAGAAGGAAGTSSASAAGVGVGGGHDNKGLDLVLVAGRFDTPCWAYGEGLSHAAAGGGVALGKERGGRGGGSGSGGHDGGVCDDDSGDDEEGEGDDEGDGDGEEGEQARRRERGMAVPWVEMLHGSEKRAVGSKVWRVRRDLGRG</sequence>
<comment type="subcellular location">
    <subcellularLocation>
        <location evidence="2">Nucleus</location>
        <location evidence="2">Nucleolus</location>
    </subcellularLocation>
</comment>
<keyword evidence="9" id="KW-0418">Kinase</keyword>
<evidence type="ECO:0000256" key="11">
    <source>
        <dbReference type="ARBA" id="ARBA00023242"/>
    </source>
</evidence>
<feature type="region of interest" description="Disordered" evidence="12">
    <location>
        <begin position="457"/>
        <end position="482"/>
    </location>
</feature>
<feature type="compositionally biased region" description="Acidic residues" evidence="12">
    <location>
        <begin position="785"/>
        <end position="809"/>
    </location>
</feature>
<dbReference type="InterPro" id="IPR027417">
    <property type="entry name" value="P-loop_NTPase"/>
</dbReference>
<dbReference type="InterPro" id="IPR032319">
    <property type="entry name" value="CLP1_P"/>
</dbReference>
<dbReference type="PANTHER" id="PTHR12755">
    <property type="entry name" value="CLEAVAGE/POLYADENYLATION FACTOR IA SUBUNIT CLP1P"/>
    <property type="match status" value="1"/>
</dbReference>
<keyword evidence="7" id="KW-0808">Transferase</keyword>
<feature type="domain" description="Clp1 P-loop" evidence="13">
    <location>
        <begin position="297"/>
        <end position="496"/>
    </location>
</feature>
<feature type="region of interest" description="Disordered" evidence="12">
    <location>
        <begin position="47"/>
        <end position="148"/>
    </location>
</feature>
<evidence type="ECO:0000256" key="10">
    <source>
        <dbReference type="ARBA" id="ARBA00022840"/>
    </source>
</evidence>
<comment type="function">
    <text evidence="1">Polynucleotide 5'-kinase involved in rRNA processing.</text>
</comment>
<dbReference type="EMBL" id="MU863641">
    <property type="protein sequence ID" value="KAK4100375.1"/>
    <property type="molecule type" value="Genomic_DNA"/>
</dbReference>
<feature type="compositionally biased region" description="Polar residues" evidence="12">
    <location>
        <begin position="467"/>
        <end position="482"/>
    </location>
</feature>
<dbReference type="FunFam" id="3.40.50.300:FF:001156">
    <property type="entry name" value="Polynucleotide 5-hydroxyl-kinase grc3"/>
    <property type="match status" value="1"/>
</dbReference>
<dbReference type="GO" id="GO:0005730">
    <property type="term" value="C:nucleolus"/>
    <property type="evidence" value="ECO:0007669"/>
    <property type="project" value="UniProtKB-SubCell"/>
</dbReference>
<dbReference type="Proteomes" id="UP001305647">
    <property type="component" value="Unassembled WGS sequence"/>
</dbReference>
<comment type="similarity">
    <text evidence="3">Belongs to the Clp1 family. NOL9/GRC3 subfamily.</text>
</comment>
<keyword evidence="8" id="KW-0547">Nucleotide-binding</keyword>
<dbReference type="InterPro" id="IPR045116">
    <property type="entry name" value="Clp1/Grc3"/>
</dbReference>
<evidence type="ECO:0000256" key="4">
    <source>
        <dbReference type="ARBA" id="ARBA00018706"/>
    </source>
</evidence>
<protein>
    <recommendedName>
        <fullName evidence="5">Polynucleotide 5'-hydroxyl-kinase GRC3</fullName>
    </recommendedName>
    <alternativeName>
        <fullName evidence="4">Polynucleotide 5'-hydroxyl-kinase grc3</fullName>
    </alternativeName>
</protein>
<dbReference type="Pfam" id="PF16575">
    <property type="entry name" value="CLP1_P"/>
    <property type="match status" value="1"/>
</dbReference>
<evidence type="ECO:0000256" key="5">
    <source>
        <dbReference type="ARBA" id="ARBA00019824"/>
    </source>
</evidence>
<evidence type="ECO:0000256" key="12">
    <source>
        <dbReference type="SAM" id="MobiDB-lite"/>
    </source>
</evidence>
<proteinExistence type="inferred from homology"/>
<dbReference type="PANTHER" id="PTHR12755:SF3">
    <property type="entry name" value="POLYNUCLEOTIDE 5'-HYDROXYL-KINASE NOL9"/>
    <property type="match status" value="1"/>
</dbReference>
<feature type="compositionally biased region" description="Low complexity" evidence="12">
    <location>
        <begin position="113"/>
        <end position="126"/>
    </location>
</feature>
<keyword evidence="11" id="KW-0539">Nucleus</keyword>
<feature type="region of interest" description="Disordered" evidence="12">
    <location>
        <begin position="1"/>
        <end position="32"/>
    </location>
</feature>
<evidence type="ECO:0000256" key="8">
    <source>
        <dbReference type="ARBA" id="ARBA00022741"/>
    </source>
</evidence>
<evidence type="ECO:0000313" key="15">
    <source>
        <dbReference type="Proteomes" id="UP001305647"/>
    </source>
</evidence>
<feature type="region of interest" description="Disordered" evidence="12">
    <location>
        <begin position="612"/>
        <end position="647"/>
    </location>
</feature>
<reference evidence="14" key="1">
    <citation type="journal article" date="2023" name="Mol. Phylogenet. Evol.">
        <title>Genome-scale phylogeny and comparative genomics of the fungal order Sordariales.</title>
        <authorList>
            <person name="Hensen N."/>
            <person name="Bonometti L."/>
            <person name="Westerberg I."/>
            <person name="Brannstrom I.O."/>
            <person name="Guillou S."/>
            <person name="Cros-Aarteil S."/>
            <person name="Calhoun S."/>
            <person name="Haridas S."/>
            <person name="Kuo A."/>
            <person name="Mondo S."/>
            <person name="Pangilinan J."/>
            <person name="Riley R."/>
            <person name="LaButti K."/>
            <person name="Andreopoulos B."/>
            <person name="Lipzen A."/>
            <person name="Chen C."/>
            <person name="Yan M."/>
            <person name="Daum C."/>
            <person name="Ng V."/>
            <person name="Clum A."/>
            <person name="Steindorff A."/>
            <person name="Ohm R.A."/>
            <person name="Martin F."/>
            <person name="Silar P."/>
            <person name="Natvig D.O."/>
            <person name="Lalanne C."/>
            <person name="Gautier V."/>
            <person name="Ament-Velasquez S.L."/>
            <person name="Kruys A."/>
            <person name="Hutchinson M.I."/>
            <person name="Powell A.J."/>
            <person name="Barry K."/>
            <person name="Miller A.N."/>
            <person name="Grigoriev I.V."/>
            <person name="Debuchy R."/>
            <person name="Gladieux P."/>
            <person name="Hiltunen Thoren M."/>
            <person name="Johannesson H."/>
        </authorList>
    </citation>
    <scope>NUCLEOTIDE SEQUENCE</scope>
    <source>
        <strain evidence="14">CBS 757.83</strain>
    </source>
</reference>
<comment type="caution">
    <text evidence="14">The sequence shown here is derived from an EMBL/GenBank/DDBJ whole genome shotgun (WGS) entry which is preliminary data.</text>
</comment>
<keyword evidence="15" id="KW-1185">Reference proteome</keyword>
<name>A0AAN6T0A4_9PEZI</name>
<keyword evidence="10" id="KW-0067">ATP-binding</keyword>
<accession>A0AAN6T0A4</accession>
<feature type="compositionally biased region" description="Basic residues" evidence="12">
    <location>
        <begin position="135"/>
        <end position="145"/>
    </location>
</feature>
<evidence type="ECO:0000256" key="7">
    <source>
        <dbReference type="ARBA" id="ARBA00022679"/>
    </source>
</evidence>
<dbReference type="GO" id="GO:0051731">
    <property type="term" value="F:polynucleotide 5'-hydroxyl-kinase activity"/>
    <property type="evidence" value="ECO:0007669"/>
    <property type="project" value="InterPro"/>
</dbReference>
<evidence type="ECO:0000259" key="13">
    <source>
        <dbReference type="Pfam" id="PF16575"/>
    </source>
</evidence>
<evidence type="ECO:0000256" key="2">
    <source>
        <dbReference type="ARBA" id="ARBA00004604"/>
    </source>
</evidence>